<dbReference type="Gene3D" id="3.50.50.60">
    <property type="entry name" value="FAD/NAD(P)-binding domain"/>
    <property type="match status" value="1"/>
</dbReference>
<evidence type="ECO:0000256" key="2">
    <source>
        <dbReference type="ARBA" id="ARBA00022630"/>
    </source>
</evidence>
<keyword evidence="6" id="KW-1185">Reference proteome</keyword>
<proteinExistence type="predicted"/>
<dbReference type="RefSeq" id="WP_340277616.1">
    <property type="nucleotide sequence ID" value="NZ_JBAKIA010000028.1"/>
</dbReference>
<comment type="cofactor">
    <cofactor evidence="1">
        <name>FAD</name>
        <dbReference type="ChEBI" id="CHEBI:57692"/>
    </cofactor>
</comment>
<dbReference type="Pfam" id="PF01494">
    <property type="entry name" value="FAD_binding_3"/>
    <property type="match status" value="1"/>
</dbReference>
<dbReference type="SUPFAM" id="SSF51905">
    <property type="entry name" value="FAD/NAD(P)-binding domain"/>
    <property type="match status" value="1"/>
</dbReference>
<dbReference type="PRINTS" id="PR00420">
    <property type="entry name" value="RNGMNOXGNASE"/>
</dbReference>
<name>A0ABU8TRM4_9HYPH</name>
<dbReference type="InterPro" id="IPR050641">
    <property type="entry name" value="RIFMO-like"/>
</dbReference>
<reference evidence="5 6" key="1">
    <citation type="submission" date="2024-02" db="EMBL/GenBank/DDBJ databases">
        <title>Roseibium algae sp. nov., isolated from marine alga (Grateloupia sp.), showing potential in myo-inositol conversion.</title>
        <authorList>
            <person name="Wang Y."/>
        </authorList>
    </citation>
    <scope>NUCLEOTIDE SEQUENCE [LARGE SCALE GENOMIC DNA]</scope>
    <source>
        <strain evidence="5 6">H3510</strain>
    </source>
</reference>
<dbReference type="Gene3D" id="3.40.30.120">
    <property type="match status" value="1"/>
</dbReference>
<dbReference type="GO" id="GO:0004497">
    <property type="term" value="F:monooxygenase activity"/>
    <property type="evidence" value="ECO:0007669"/>
    <property type="project" value="UniProtKB-KW"/>
</dbReference>
<keyword evidence="2" id="KW-0285">Flavoprotein</keyword>
<dbReference type="Pfam" id="PF21274">
    <property type="entry name" value="Rng_hyd_C"/>
    <property type="match status" value="1"/>
</dbReference>
<evidence type="ECO:0000259" key="4">
    <source>
        <dbReference type="Pfam" id="PF01494"/>
    </source>
</evidence>
<comment type="caution">
    <text evidence="5">The sequence shown here is derived from an EMBL/GenBank/DDBJ whole genome shotgun (WGS) entry which is preliminary data.</text>
</comment>
<keyword evidence="3" id="KW-0274">FAD</keyword>
<keyword evidence="5" id="KW-0560">Oxidoreductase</keyword>
<dbReference type="InterPro" id="IPR002938">
    <property type="entry name" value="FAD-bd"/>
</dbReference>
<keyword evidence="5" id="KW-0503">Monooxygenase</keyword>
<organism evidence="5 6">
    <name type="scientific">Roseibium algae</name>
    <dbReference type="NCBI Taxonomy" id="3123038"/>
    <lineage>
        <taxon>Bacteria</taxon>
        <taxon>Pseudomonadati</taxon>
        <taxon>Pseudomonadota</taxon>
        <taxon>Alphaproteobacteria</taxon>
        <taxon>Hyphomicrobiales</taxon>
        <taxon>Stappiaceae</taxon>
        <taxon>Roseibium</taxon>
    </lineage>
</organism>
<protein>
    <submittedName>
        <fullName evidence="5">FAD-dependent monooxygenase</fullName>
    </submittedName>
</protein>
<dbReference type="EMBL" id="JBAKIA010000028">
    <property type="protein sequence ID" value="MEJ8476828.1"/>
    <property type="molecule type" value="Genomic_DNA"/>
</dbReference>
<dbReference type="InterPro" id="IPR036188">
    <property type="entry name" value="FAD/NAD-bd_sf"/>
</dbReference>
<dbReference type="PANTHER" id="PTHR43004">
    <property type="entry name" value="TRK SYSTEM POTASSIUM UPTAKE PROTEIN"/>
    <property type="match status" value="1"/>
</dbReference>
<dbReference type="Gene3D" id="3.30.9.10">
    <property type="entry name" value="D-Amino Acid Oxidase, subunit A, domain 2"/>
    <property type="match status" value="1"/>
</dbReference>
<dbReference type="PANTHER" id="PTHR43004:SF19">
    <property type="entry name" value="BINDING MONOOXYGENASE, PUTATIVE (JCVI)-RELATED"/>
    <property type="match status" value="1"/>
</dbReference>
<evidence type="ECO:0000256" key="1">
    <source>
        <dbReference type="ARBA" id="ARBA00001974"/>
    </source>
</evidence>
<dbReference type="Proteomes" id="UP001385499">
    <property type="component" value="Unassembled WGS sequence"/>
</dbReference>
<dbReference type="NCBIfam" id="NF004780">
    <property type="entry name" value="PRK06126.1"/>
    <property type="match status" value="1"/>
</dbReference>
<evidence type="ECO:0000313" key="5">
    <source>
        <dbReference type="EMBL" id="MEJ8476828.1"/>
    </source>
</evidence>
<feature type="domain" description="FAD-binding" evidence="4">
    <location>
        <begin position="21"/>
        <end position="369"/>
    </location>
</feature>
<gene>
    <name evidence="5" type="ORF">V6575_22355</name>
</gene>
<sequence>MPSDEKGEEQEPMALSGNENIVIIGGGPIGMTLALDLAYRGVSSTIIEKTDGRIETPKLGLISVRTMEIFRRLGISNYVKDTKFKRDYGLSMVYCTSIATHFLGKIPYPSLEDEPSYPGSPETKWRCSQIFLNPMLEERVEACPQIDYQRMTQFERFEDDGDEVIVHVRNVENNITSKLRTPYLIGCDGAGSRVRKQLEIEMLGEGALDHSVAIFFRSAALASEQKMGEAERYFFVDDKGWWGNISAMDGYELWRLTVSGADGKSESVVENAASWVRRALGSDDLSFELISALPWRRSQLTASEFSKGRVFLAGDSAHTMSPTGGLGMNTGMGDVNNLAWKLTACVQGWGGENLLNSYSIERRPIADRNASVSTQNFNQLKSVVDCTGILDETPEGEGVRQKIGTKITEATKTEWETMGVHLGYRYEASPILAADGTDEPYDDHRYYVQTARPGHRAPHAWLGGGPANGLSTLDLFGPGFVLLRLGKFPQSCDTFERTARKRNIPLRVIDLDRADLLELYEAPLVLVRPDGHVAWRGQTVPEDAEQLWDTVTGA</sequence>
<evidence type="ECO:0000256" key="3">
    <source>
        <dbReference type="ARBA" id="ARBA00022827"/>
    </source>
</evidence>
<evidence type="ECO:0000313" key="6">
    <source>
        <dbReference type="Proteomes" id="UP001385499"/>
    </source>
</evidence>
<accession>A0ABU8TRM4</accession>